<dbReference type="AlphaFoldDB" id="A0A5K3FKX0"/>
<organism evidence="1">
    <name type="scientific">Mesocestoides corti</name>
    <name type="common">Flatworm</name>
    <dbReference type="NCBI Taxonomy" id="53468"/>
    <lineage>
        <taxon>Eukaryota</taxon>
        <taxon>Metazoa</taxon>
        <taxon>Spiralia</taxon>
        <taxon>Lophotrochozoa</taxon>
        <taxon>Platyhelminthes</taxon>
        <taxon>Cestoda</taxon>
        <taxon>Eucestoda</taxon>
        <taxon>Cyclophyllidea</taxon>
        <taxon>Mesocestoididae</taxon>
        <taxon>Mesocestoides</taxon>
    </lineage>
</organism>
<dbReference type="WBParaSite" id="MCU_008641-RA">
    <property type="protein sequence ID" value="MCU_008641-RA"/>
    <property type="gene ID" value="MCU_008641"/>
</dbReference>
<evidence type="ECO:0000313" key="1">
    <source>
        <dbReference type="WBParaSite" id="MCU_008641-RA"/>
    </source>
</evidence>
<reference evidence="1" key="1">
    <citation type="submission" date="2019-11" db="UniProtKB">
        <authorList>
            <consortium name="WormBaseParasite"/>
        </authorList>
    </citation>
    <scope>IDENTIFICATION</scope>
</reference>
<name>A0A5K3FKX0_MESCO</name>
<sequence>MLPNYEFEQRRVGEWLPKCVASFLVIRKFTFWENITVGVEEGEGTSAGSDELHVSGSIGDKAKLLTHATGLCRWTFDSTTRKTNSLVGRDMRLRRETRQEATPLACLRAAAIDPRLFHTPHDNKKLMDELTVEWRMEQGVVVVVGKGVCTCGLRAGEEEKEE</sequence>
<accession>A0A5K3FKX0</accession>
<proteinExistence type="predicted"/>
<protein>
    <submittedName>
        <fullName evidence="1">Uncharacterized protein</fullName>
    </submittedName>
</protein>